<dbReference type="InterPro" id="IPR004626">
    <property type="entry name" value="RarD"/>
</dbReference>
<feature type="transmembrane region" description="Helical" evidence="8">
    <location>
        <begin position="209"/>
        <end position="227"/>
    </location>
</feature>
<feature type="transmembrane region" description="Helical" evidence="8">
    <location>
        <begin position="34"/>
        <end position="55"/>
    </location>
</feature>
<dbReference type="InterPro" id="IPR000620">
    <property type="entry name" value="EamA_dom"/>
</dbReference>
<feature type="transmembrane region" description="Helical" evidence="8">
    <location>
        <begin position="174"/>
        <end position="197"/>
    </location>
</feature>
<keyword evidence="11" id="KW-1185">Reference proteome</keyword>
<keyword evidence="7 8" id="KW-0472">Membrane</keyword>
<keyword evidence="4" id="KW-1003">Cell membrane</keyword>
<accession>A0A8J3AW44</accession>
<feature type="transmembrane region" description="Helical" evidence="8">
    <location>
        <begin position="67"/>
        <end position="87"/>
    </location>
</feature>
<evidence type="ECO:0000256" key="3">
    <source>
        <dbReference type="ARBA" id="ARBA00022448"/>
    </source>
</evidence>
<comment type="similarity">
    <text evidence="2">Belongs to the EamA transporter family.</text>
</comment>
<evidence type="ECO:0000256" key="7">
    <source>
        <dbReference type="ARBA" id="ARBA00023136"/>
    </source>
</evidence>
<evidence type="ECO:0000256" key="2">
    <source>
        <dbReference type="ARBA" id="ARBA00007362"/>
    </source>
</evidence>
<evidence type="ECO:0000313" key="10">
    <source>
        <dbReference type="EMBL" id="GGI21526.1"/>
    </source>
</evidence>
<proteinExistence type="inferred from homology"/>
<keyword evidence="3" id="KW-0813">Transport</keyword>
<evidence type="ECO:0000259" key="9">
    <source>
        <dbReference type="Pfam" id="PF00892"/>
    </source>
</evidence>
<dbReference type="NCBIfam" id="TIGR00688">
    <property type="entry name" value="rarD"/>
    <property type="match status" value="1"/>
</dbReference>
<evidence type="ECO:0000256" key="1">
    <source>
        <dbReference type="ARBA" id="ARBA00004651"/>
    </source>
</evidence>
<dbReference type="InterPro" id="IPR037185">
    <property type="entry name" value="EmrE-like"/>
</dbReference>
<dbReference type="PANTHER" id="PTHR22911:SF137">
    <property type="entry name" value="SOLUTE CARRIER FAMILY 35 MEMBER G2-RELATED"/>
    <property type="match status" value="1"/>
</dbReference>
<feature type="transmembrane region" description="Helical" evidence="8">
    <location>
        <begin position="123"/>
        <end position="140"/>
    </location>
</feature>
<name>A0A8J3AW44_9BURK</name>
<dbReference type="RefSeq" id="WP_188382171.1">
    <property type="nucleotide sequence ID" value="NZ_BMDI01000004.1"/>
</dbReference>
<dbReference type="AlphaFoldDB" id="A0A8J3AW44"/>
<feature type="domain" description="EamA" evidence="9">
    <location>
        <begin position="3"/>
        <end position="139"/>
    </location>
</feature>
<keyword evidence="6 8" id="KW-1133">Transmembrane helix</keyword>
<feature type="transmembrane region" description="Helical" evidence="8">
    <location>
        <begin position="239"/>
        <end position="256"/>
    </location>
</feature>
<feature type="transmembrane region" description="Helical" evidence="8">
    <location>
        <begin position="262"/>
        <end position="284"/>
    </location>
</feature>
<evidence type="ECO:0000256" key="5">
    <source>
        <dbReference type="ARBA" id="ARBA00022692"/>
    </source>
</evidence>
<protein>
    <submittedName>
        <fullName evidence="10">Membrane protein</fullName>
    </submittedName>
</protein>
<dbReference type="PANTHER" id="PTHR22911">
    <property type="entry name" value="ACYL-MALONYL CONDENSING ENZYME-RELATED"/>
    <property type="match status" value="1"/>
</dbReference>
<feature type="transmembrane region" description="Helical" evidence="8">
    <location>
        <begin position="99"/>
        <end position="116"/>
    </location>
</feature>
<dbReference type="SUPFAM" id="SSF103481">
    <property type="entry name" value="Multidrug resistance efflux transporter EmrE"/>
    <property type="match status" value="2"/>
</dbReference>
<feature type="transmembrane region" description="Helical" evidence="8">
    <location>
        <begin position="146"/>
        <end position="162"/>
    </location>
</feature>
<gene>
    <name evidence="10" type="ORF">GCM10008066_29490</name>
</gene>
<dbReference type="GO" id="GO:0005886">
    <property type="term" value="C:plasma membrane"/>
    <property type="evidence" value="ECO:0007669"/>
    <property type="project" value="UniProtKB-SubCell"/>
</dbReference>
<keyword evidence="5 8" id="KW-0812">Transmembrane</keyword>
<dbReference type="Proteomes" id="UP000642180">
    <property type="component" value="Unassembled WGS sequence"/>
</dbReference>
<evidence type="ECO:0000256" key="8">
    <source>
        <dbReference type="SAM" id="Phobius"/>
    </source>
</evidence>
<comment type="caution">
    <text evidence="10">The sequence shown here is derived from an EMBL/GenBank/DDBJ whole genome shotgun (WGS) entry which is preliminary data.</text>
</comment>
<reference evidence="11" key="1">
    <citation type="journal article" date="2019" name="Int. J. Syst. Evol. Microbiol.">
        <title>The Global Catalogue of Microorganisms (GCM) 10K type strain sequencing project: providing services to taxonomists for standard genome sequencing and annotation.</title>
        <authorList>
            <consortium name="The Broad Institute Genomics Platform"/>
            <consortium name="The Broad Institute Genome Sequencing Center for Infectious Disease"/>
            <person name="Wu L."/>
            <person name="Ma J."/>
        </authorList>
    </citation>
    <scope>NUCLEOTIDE SEQUENCE [LARGE SCALE GENOMIC DNA]</scope>
    <source>
        <strain evidence="11">CCM 2767</strain>
    </source>
</reference>
<comment type="subcellular location">
    <subcellularLocation>
        <location evidence="1">Cell membrane</location>
        <topology evidence="1">Multi-pass membrane protein</topology>
    </subcellularLocation>
</comment>
<dbReference type="Pfam" id="PF00892">
    <property type="entry name" value="EamA"/>
    <property type="match status" value="1"/>
</dbReference>
<dbReference type="EMBL" id="BMDI01000004">
    <property type="protein sequence ID" value="GGI21526.1"/>
    <property type="molecule type" value="Genomic_DNA"/>
</dbReference>
<sequence>MNPGILYAFCAYVIWGMFPIYFKSLQEIPPLEVLMYRMVWALVFLALVLSARQQWAWLKPALRQPKVLFGFTASALLLSSNWFLYIWSVNEGRVVDASLGYFMTPLVNVLLGAVILRERLRKLQWAAVAMAAIGVLWLTWQSGHPPWVSLLLGITFGMYGLLRKTASLGTLEGLSLETLLLFPLAVISLAFMTANGAHGFVDASWTTKILMMLSGPITAIPLLLFASGARLVPLSTMGLLQYITPSLQLIFGIWLYNEPFGGARLIGFIAIWIALALYSIDGLWMTYSKNRSTIIQ</sequence>
<feature type="transmembrane region" description="Helical" evidence="8">
    <location>
        <begin position="5"/>
        <end position="22"/>
    </location>
</feature>
<evidence type="ECO:0000256" key="6">
    <source>
        <dbReference type="ARBA" id="ARBA00022989"/>
    </source>
</evidence>
<evidence type="ECO:0000313" key="11">
    <source>
        <dbReference type="Proteomes" id="UP000642180"/>
    </source>
</evidence>
<evidence type="ECO:0000256" key="4">
    <source>
        <dbReference type="ARBA" id="ARBA00022475"/>
    </source>
</evidence>
<organism evidence="10 11">
    <name type="scientific">Oxalicibacterium faecigallinarum</name>
    <dbReference type="NCBI Taxonomy" id="573741"/>
    <lineage>
        <taxon>Bacteria</taxon>
        <taxon>Pseudomonadati</taxon>
        <taxon>Pseudomonadota</taxon>
        <taxon>Betaproteobacteria</taxon>
        <taxon>Burkholderiales</taxon>
        <taxon>Oxalobacteraceae</taxon>
        <taxon>Oxalicibacterium</taxon>
    </lineage>
</organism>